<gene>
    <name evidence="2" type="ORF">PHLCEN_2v11629</name>
</gene>
<protein>
    <submittedName>
        <fullName evidence="2">Uncharacterized protein</fullName>
    </submittedName>
</protein>
<sequence length="143" mass="15927">MEKSRGRRGASQRRFDSRATPQRRLLNDLSHVAHRLGQTWTQTANNQSQFDDSHQQLDGLPGSTWKYLVQVIQGSRLLPGAMHVPLDQERYLAPENGIGADDLSTSTDNTVIGNGVLIRIIEGPRKWFKFAVDEGGQCLTISA</sequence>
<accession>A0A2R6NJK4</accession>
<keyword evidence="3" id="KW-1185">Reference proteome</keyword>
<evidence type="ECO:0000313" key="2">
    <source>
        <dbReference type="EMBL" id="PSR72501.1"/>
    </source>
</evidence>
<proteinExistence type="predicted"/>
<reference evidence="2 3" key="1">
    <citation type="submission" date="2018-02" db="EMBL/GenBank/DDBJ databases">
        <title>Genome sequence of the basidiomycete white-rot fungus Phlebia centrifuga.</title>
        <authorList>
            <person name="Granchi Z."/>
            <person name="Peng M."/>
            <person name="de Vries R.P."/>
            <person name="Hilden K."/>
            <person name="Makela M.R."/>
            <person name="Grigoriev I."/>
            <person name="Riley R."/>
        </authorList>
    </citation>
    <scope>NUCLEOTIDE SEQUENCE [LARGE SCALE GENOMIC DNA]</scope>
    <source>
        <strain evidence="2 3">FBCC195</strain>
    </source>
</reference>
<evidence type="ECO:0000256" key="1">
    <source>
        <dbReference type="SAM" id="MobiDB-lite"/>
    </source>
</evidence>
<dbReference type="AlphaFoldDB" id="A0A2R6NJK4"/>
<organism evidence="2 3">
    <name type="scientific">Hermanssonia centrifuga</name>
    <dbReference type="NCBI Taxonomy" id="98765"/>
    <lineage>
        <taxon>Eukaryota</taxon>
        <taxon>Fungi</taxon>
        <taxon>Dikarya</taxon>
        <taxon>Basidiomycota</taxon>
        <taxon>Agaricomycotina</taxon>
        <taxon>Agaricomycetes</taxon>
        <taxon>Polyporales</taxon>
        <taxon>Meruliaceae</taxon>
        <taxon>Hermanssonia</taxon>
    </lineage>
</organism>
<name>A0A2R6NJK4_9APHY</name>
<evidence type="ECO:0000313" key="3">
    <source>
        <dbReference type="Proteomes" id="UP000186601"/>
    </source>
</evidence>
<dbReference type="Proteomes" id="UP000186601">
    <property type="component" value="Unassembled WGS sequence"/>
</dbReference>
<comment type="caution">
    <text evidence="2">The sequence shown here is derived from an EMBL/GenBank/DDBJ whole genome shotgun (WGS) entry which is preliminary data.</text>
</comment>
<feature type="compositionally biased region" description="Basic residues" evidence="1">
    <location>
        <begin position="1"/>
        <end position="11"/>
    </location>
</feature>
<feature type="region of interest" description="Disordered" evidence="1">
    <location>
        <begin position="1"/>
        <end position="22"/>
    </location>
</feature>
<dbReference type="EMBL" id="MLYV02001162">
    <property type="protein sequence ID" value="PSR72501.1"/>
    <property type="molecule type" value="Genomic_DNA"/>
</dbReference>